<keyword evidence="10" id="KW-1185">Reference proteome</keyword>
<dbReference type="EMBL" id="AVPF01000014">
    <property type="protein sequence ID" value="KGX89532.1"/>
    <property type="molecule type" value="Genomic_DNA"/>
</dbReference>
<dbReference type="InterPro" id="IPR020846">
    <property type="entry name" value="MFS_dom"/>
</dbReference>
<evidence type="ECO:0000256" key="2">
    <source>
        <dbReference type="ARBA" id="ARBA00022448"/>
    </source>
</evidence>
<dbReference type="PROSITE" id="PS50850">
    <property type="entry name" value="MFS"/>
    <property type="match status" value="1"/>
</dbReference>
<dbReference type="PANTHER" id="PTHR23517:SF10">
    <property type="entry name" value="MAJOR FACILITATOR SUPERFAMILY (MFS) PROFILE DOMAIN-CONTAINING PROTEIN"/>
    <property type="match status" value="1"/>
</dbReference>
<feature type="domain" description="Major facilitator superfamily (MFS) profile" evidence="8">
    <location>
        <begin position="4"/>
        <end position="386"/>
    </location>
</feature>
<feature type="transmembrane region" description="Helical" evidence="7">
    <location>
        <begin position="245"/>
        <end position="261"/>
    </location>
</feature>
<dbReference type="OrthoDB" id="3268460at2"/>
<feature type="transmembrane region" description="Helical" evidence="7">
    <location>
        <begin position="5"/>
        <end position="25"/>
    </location>
</feature>
<evidence type="ECO:0000256" key="5">
    <source>
        <dbReference type="ARBA" id="ARBA00022989"/>
    </source>
</evidence>
<feature type="transmembrane region" description="Helical" evidence="7">
    <location>
        <begin position="37"/>
        <end position="59"/>
    </location>
</feature>
<evidence type="ECO:0000256" key="4">
    <source>
        <dbReference type="ARBA" id="ARBA00022692"/>
    </source>
</evidence>
<keyword evidence="3" id="KW-1003">Cell membrane</keyword>
<dbReference type="Gene3D" id="1.20.1250.20">
    <property type="entry name" value="MFS general substrate transporter like domains"/>
    <property type="match status" value="2"/>
</dbReference>
<evidence type="ECO:0000256" key="7">
    <source>
        <dbReference type="SAM" id="Phobius"/>
    </source>
</evidence>
<feature type="transmembrane region" description="Helical" evidence="7">
    <location>
        <begin position="362"/>
        <end position="381"/>
    </location>
</feature>
<reference evidence="9 10" key="1">
    <citation type="submission" date="2013-08" db="EMBL/GenBank/DDBJ databases">
        <authorList>
            <person name="Huang J."/>
            <person name="Wang G."/>
        </authorList>
    </citation>
    <scope>NUCLEOTIDE SEQUENCE [LARGE SCALE GENOMIC DNA]</scope>
    <source>
        <strain evidence="9 10">BH030004</strain>
    </source>
</reference>
<protein>
    <submittedName>
        <fullName evidence="9">MFS transporter</fullName>
    </submittedName>
</protein>
<comment type="subcellular location">
    <subcellularLocation>
        <location evidence="1">Cell membrane</location>
        <topology evidence="1">Multi-pass membrane protein</topology>
    </subcellularLocation>
</comment>
<evidence type="ECO:0000256" key="6">
    <source>
        <dbReference type="ARBA" id="ARBA00023136"/>
    </source>
</evidence>
<gene>
    <name evidence="9" type="ORF">N783_05340</name>
</gene>
<dbReference type="PANTHER" id="PTHR23517">
    <property type="entry name" value="RESISTANCE PROTEIN MDTM, PUTATIVE-RELATED-RELATED"/>
    <property type="match status" value="1"/>
</dbReference>
<dbReference type="Pfam" id="PF07690">
    <property type="entry name" value="MFS_1"/>
    <property type="match status" value="1"/>
</dbReference>
<dbReference type="GO" id="GO:0005886">
    <property type="term" value="C:plasma membrane"/>
    <property type="evidence" value="ECO:0007669"/>
    <property type="project" value="UniProtKB-SubCell"/>
</dbReference>
<evidence type="ECO:0000313" key="9">
    <source>
        <dbReference type="EMBL" id="KGX89532.1"/>
    </source>
</evidence>
<dbReference type="Proteomes" id="UP000030403">
    <property type="component" value="Unassembled WGS sequence"/>
</dbReference>
<evidence type="ECO:0000256" key="1">
    <source>
        <dbReference type="ARBA" id="ARBA00004651"/>
    </source>
</evidence>
<evidence type="ECO:0000256" key="3">
    <source>
        <dbReference type="ARBA" id="ARBA00022475"/>
    </source>
</evidence>
<proteinExistence type="predicted"/>
<feature type="transmembrane region" description="Helical" evidence="7">
    <location>
        <begin position="95"/>
        <end position="117"/>
    </location>
</feature>
<dbReference type="RefSeq" id="WP_027445542.1">
    <property type="nucleotide sequence ID" value="NZ_AULJ01000012.1"/>
</dbReference>
<dbReference type="GO" id="GO:0022857">
    <property type="term" value="F:transmembrane transporter activity"/>
    <property type="evidence" value="ECO:0007669"/>
    <property type="project" value="InterPro"/>
</dbReference>
<dbReference type="SUPFAM" id="SSF103473">
    <property type="entry name" value="MFS general substrate transporter"/>
    <property type="match status" value="1"/>
</dbReference>
<organism evidence="9 10">
    <name type="scientific">Pontibacillus marinus BH030004 = DSM 16465</name>
    <dbReference type="NCBI Taxonomy" id="1385511"/>
    <lineage>
        <taxon>Bacteria</taxon>
        <taxon>Bacillati</taxon>
        <taxon>Bacillota</taxon>
        <taxon>Bacilli</taxon>
        <taxon>Bacillales</taxon>
        <taxon>Bacillaceae</taxon>
        <taxon>Pontibacillus</taxon>
    </lineage>
</organism>
<name>A0A0A5I119_9BACI</name>
<dbReference type="eggNOG" id="COG2814">
    <property type="taxonomic scope" value="Bacteria"/>
</dbReference>
<dbReference type="InterPro" id="IPR011701">
    <property type="entry name" value="MFS"/>
</dbReference>
<feature type="transmembrane region" description="Helical" evidence="7">
    <location>
        <begin position="157"/>
        <end position="177"/>
    </location>
</feature>
<sequence>MPKQIWLLIIATAINVTGASFVWPLNTIYMHNHLGHSLALAGLILMLNQGMAIVGNLIGGTLFDKLGGYRTIMSGTGIALLAAGFLTTFNSIVPYAILLAIIGFGSGITRPAMFALASTVWPEGGRRAFNALYVAQNLGVAVGASLGGMIASYSFQYIFLANAFLFLSFFLLVLFTFKPMDAKHDAHAYTDVLAQHKEVKDRKSLYALIILGIGFFICWVGYVQWQSTISSYTQELGIPLNQYSLLWTINGALIILGQPIVKMVAKRIPSPKTHIYIGNTIFLISFSSLLFADSFSAFATAMVILTLGEMFVWPAVPTLADELAPKGRKGFYQGVINSVATGGRMMGPFLGGVVVDLTSIHVLFYGLILLIMVPFLTTFMYDRVYKPTPLWKHSYSHK</sequence>
<dbReference type="InterPro" id="IPR036259">
    <property type="entry name" value="MFS_trans_sf"/>
</dbReference>
<dbReference type="AlphaFoldDB" id="A0A0A5I119"/>
<keyword evidence="4 7" id="KW-0812">Transmembrane</keyword>
<dbReference type="InterPro" id="IPR050171">
    <property type="entry name" value="MFS_Transporters"/>
</dbReference>
<feature type="transmembrane region" description="Helical" evidence="7">
    <location>
        <begin position="129"/>
        <end position="151"/>
    </location>
</feature>
<keyword evidence="5 7" id="KW-1133">Transmembrane helix</keyword>
<dbReference type="CDD" id="cd17329">
    <property type="entry name" value="MFS_MdtH_MDR_like"/>
    <property type="match status" value="1"/>
</dbReference>
<evidence type="ECO:0000313" key="10">
    <source>
        <dbReference type="Proteomes" id="UP000030403"/>
    </source>
</evidence>
<accession>A0A0A5I119</accession>
<evidence type="ECO:0000259" key="8">
    <source>
        <dbReference type="PROSITE" id="PS50850"/>
    </source>
</evidence>
<comment type="caution">
    <text evidence="9">The sequence shown here is derived from an EMBL/GenBank/DDBJ whole genome shotgun (WGS) entry which is preliminary data.</text>
</comment>
<keyword evidence="6 7" id="KW-0472">Membrane</keyword>
<feature type="transmembrane region" description="Helical" evidence="7">
    <location>
        <begin position="71"/>
        <end position="89"/>
    </location>
</feature>
<feature type="transmembrane region" description="Helical" evidence="7">
    <location>
        <begin position="205"/>
        <end position="225"/>
    </location>
</feature>
<keyword evidence="2" id="KW-0813">Transport</keyword>